<accession>A0A3E0W9U5</accession>
<feature type="domain" description="Glycoside hydrolase family 2 immunoglobulin-like beta-sandwich" evidence="4">
    <location>
        <begin position="12"/>
        <end position="117"/>
    </location>
</feature>
<dbReference type="InterPro" id="IPR036156">
    <property type="entry name" value="Beta-gal/glucu_dom_sf"/>
</dbReference>
<evidence type="ECO:0000256" key="1">
    <source>
        <dbReference type="ARBA" id="ARBA00007401"/>
    </source>
</evidence>
<dbReference type="Pfam" id="PF16355">
    <property type="entry name" value="DUF4982"/>
    <property type="match status" value="1"/>
</dbReference>
<comment type="similarity">
    <text evidence="1">Belongs to the glycosyl hydrolase 2 family.</text>
</comment>
<evidence type="ECO:0000256" key="3">
    <source>
        <dbReference type="ARBA" id="ARBA00023295"/>
    </source>
</evidence>
<protein>
    <recommendedName>
        <fullName evidence="10">Beta-galactosidase</fullName>
    </recommendedName>
</protein>
<dbReference type="Pfam" id="PF18565">
    <property type="entry name" value="Glyco_hydro2_C5"/>
    <property type="match status" value="1"/>
</dbReference>
<dbReference type="PRINTS" id="PR00132">
    <property type="entry name" value="GLHYDRLASE2"/>
</dbReference>
<dbReference type="PANTHER" id="PTHR42732">
    <property type="entry name" value="BETA-GALACTOSIDASE"/>
    <property type="match status" value="1"/>
</dbReference>
<reference evidence="8 9" key="1">
    <citation type="submission" date="2017-04" db="EMBL/GenBank/DDBJ databases">
        <title>Comparative genome analysis of Subtercola boreus.</title>
        <authorList>
            <person name="Cho Y.-J."/>
            <person name="Cho A."/>
            <person name="Kim O.-S."/>
            <person name="Lee J.-I."/>
        </authorList>
    </citation>
    <scope>NUCLEOTIDE SEQUENCE [LARGE SCALE GENOMIC DNA]</scope>
    <source>
        <strain evidence="8 9">P28004</strain>
    </source>
</reference>
<evidence type="ECO:0000259" key="4">
    <source>
        <dbReference type="Pfam" id="PF00703"/>
    </source>
</evidence>
<proteinExistence type="inferred from homology"/>
<evidence type="ECO:0008006" key="10">
    <source>
        <dbReference type="Google" id="ProtNLM"/>
    </source>
</evidence>
<keyword evidence="2" id="KW-0378">Hydrolase</keyword>
<dbReference type="InterPro" id="IPR006101">
    <property type="entry name" value="Glyco_hydro_2"/>
</dbReference>
<evidence type="ECO:0000259" key="7">
    <source>
        <dbReference type="Pfam" id="PF18565"/>
    </source>
</evidence>
<dbReference type="InterPro" id="IPR013783">
    <property type="entry name" value="Ig-like_fold"/>
</dbReference>
<keyword evidence="3" id="KW-0326">Glycosidase</keyword>
<dbReference type="InterPro" id="IPR006103">
    <property type="entry name" value="Glyco_hydro_2_cat"/>
</dbReference>
<dbReference type="Pfam" id="PF02836">
    <property type="entry name" value="Glyco_hydro_2_C"/>
    <property type="match status" value="1"/>
</dbReference>
<organism evidence="8 9">
    <name type="scientific">Subtercola boreus</name>
    <dbReference type="NCBI Taxonomy" id="120213"/>
    <lineage>
        <taxon>Bacteria</taxon>
        <taxon>Bacillati</taxon>
        <taxon>Actinomycetota</taxon>
        <taxon>Actinomycetes</taxon>
        <taxon>Micrococcales</taxon>
        <taxon>Microbacteriaceae</taxon>
        <taxon>Subtercola</taxon>
    </lineage>
</organism>
<dbReference type="EMBL" id="NBXE01000035">
    <property type="protein sequence ID" value="RFA25027.1"/>
    <property type="molecule type" value="Genomic_DNA"/>
</dbReference>
<dbReference type="InterPro" id="IPR040605">
    <property type="entry name" value="Glyco_hydro2_dom5"/>
</dbReference>
<comment type="caution">
    <text evidence="8">The sequence shown here is derived from an EMBL/GenBank/DDBJ whole genome shotgun (WGS) entry which is preliminary data.</text>
</comment>
<dbReference type="InterPro" id="IPR051913">
    <property type="entry name" value="GH2_Domain-Containing"/>
</dbReference>
<dbReference type="Pfam" id="PF00703">
    <property type="entry name" value="Glyco_hydro_2"/>
    <property type="match status" value="1"/>
</dbReference>
<evidence type="ECO:0000313" key="9">
    <source>
        <dbReference type="Proteomes" id="UP000257080"/>
    </source>
</evidence>
<dbReference type="SUPFAM" id="SSF51445">
    <property type="entry name" value="(Trans)glycosidases"/>
    <property type="match status" value="1"/>
</dbReference>
<evidence type="ECO:0000256" key="2">
    <source>
        <dbReference type="ARBA" id="ARBA00022801"/>
    </source>
</evidence>
<sequence>MTSTLFVPQFGVRVTTHDVTATQAIVSVTGLAQNASAGSVDTRARITLLNAKGRSIAQQTTIVQAVPAGATADFRLDFTVAKPDLWSPSSPNRYTAKVELLDASRVLDAETVLFGVRNISMTGQKGLLVNGQPMKLRGANLHTDLGGLGGAAIPEAELRRLRIVKAAGFNAIRTSHNPQSATFLDACDQLGLLVIAELYDVWSEHKRADDYAPLFDSTWQHDVKRVIDRDANRPSIIMWSTENELGIRSRSPLQDVYGKPLADYLQQLDPTRPVTQGSAMGHALGLRLPDDSPEWSYLGVASLHYLKQTDDGFEHIHDAHPDEPLYIGETWGSQLYDFTKTVNDNGWVIGEFAWTGMDYLGEAGIGLPQSLPTGTQSGGSFGAKYPVFNSYCGDIDLIGQPKPQLAWRKVVWGDSQLEVGVERPTPAGYEQSIALWSYYDELPSWTWNVPAKQAMRVRAYTPGDRVVLKLNNVVVGEVALTEADKMVATFSVPYAPGTLVATAYKGRQAIASQRLTTVGAPARLKFDVEEGRLGQDVGSLAHILVSVVDATGHDVPDAVVKVNFALTGPATLAAVSSANPHNVDSFRQPHRYTYHGKALAIVRSIAGNGVVQLTASADGLRSVAVNL</sequence>
<feature type="domain" description="Glycoside hydrolase family 2" evidence="7">
    <location>
        <begin position="524"/>
        <end position="625"/>
    </location>
</feature>
<name>A0A3E0W9U5_9MICO</name>
<gene>
    <name evidence="8" type="ORF">B7R25_15875</name>
</gene>
<dbReference type="Gene3D" id="2.60.40.10">
    <property type="entry name" value="Immunoglobulins"/>
    <property type="match status" value="3"/>
</dbReference>
<dbReference type="SUPFAM" id="SSF49303">
    <property type="entry name" value="beta-Galactosidase/glucuronidase domain"/>
    <property type="match status" value="1"/>
</dbReference>
<dbReference type="PANTHER" id="PTHR42732:SF1">
    <property type="entry name" value="BETA-MANNOSIDASE"/>
    <property type="match status" value="1"/>
</dbReference>
<dbReference type="InterPro" id="IPR032311">
    <property type="entry name" value="DUF4982"/>
</dbReference>
<dbReference type="GO" id="GO:0004553">
    <property type="term" value="F:hydrolase activity, hydrolyzing O-glycosyl compounds"/>
    <property type="evidence" value="ECO:0007669"/>
    <property type="project" value="InterPro"/>
</dbReference>
<dbReference type="InterPro" id="IPR017853">
    <property type="entry name" value="GH"/>
</dbReference>
<feature type="domain" description="Glycoside hydrolase family 2 catalytic" evidence="5">
    <location>
        <begin position="125"/>
        <end position="278"/>
    </location>
</feature>
<evidence type="ECO:0000313" key="8">
    <source>
        <dbReference type="EMBL" id="RFA25027.1"/>
    </source>
</evidence>
<dbReference type="RefSeq" id="WP_116419925.1">
    <property type="nucleotide sequence ID" value="NZ_NBXD01000030.1"/>
</dbReference>
<dbReference type="Proteomes" id="UP000257080">
    <property type="component" value="Unassembled WGS sequence"/>
</dbReference>
<feature type="domain" description="DUF4982" evidence="6">
    <location>
        <begin position="453"/>
        <end position="510"/>
    </location>
</feature>
<evidence type="ECO:0000259" key="5">
    <source>
        <dbReference type="Pfam" id="PF02836"/>
    </source>
</evidence>
<dbReference type="AlphaFoldDB" id="A0A3E0W9U5"/>
<dbReference type="Gene3D" id="3.20.20.80">
    <property type="entry name" value="Glycosidases"/>
    <property type="match status" value="1"/>
</dbReference>
<dbReference type="GO" id="GO:0005975">
    <property type="term" value="P:carbohydrate metabolic process"/>
    <property type="evidence" value="ECO:0007669"/>
    <property type="project" value="InterPro"/>
</dbReference>
<dbReference type="InterPro" id="IPR006102">
    <property type="entry name" value="Ig-like_GH2"/>
</dbReference>
<evidence type="ECO:0000259" key="6">
    <source>
        <dbReference type="Pfam" id="PF16355"/>
    </source>
</evidence>